<dbReference type="GO" id="GO:0050152">
    <property type="term" value="F:omega-amidase activity"/>
    <property type="evidence" value="ECO:0007669"/>
    <property type="project" value="TreeGrafter"/>
</dbReference>
<protein>
    <submittedName>
        <fullName evidence="3">Deaminated glutathione amidase</fullName>
        <ecNumber evidence="3">3.5.1.-</ecNumber>
    </submittedName>
</protein>
<evidence type="ECO:0000259" key="2">
    <source>
        <dbReference type="PROSITE" id="PS50263"/>
    </source>
</evidence>
<keyword evidence="1 3" id="KW-0378">Hydrolase</keyword>
<dbReference type="AlphaFoldDB" id="A0A644U8X6"/>
<dbReference type="InterPro" id="IPR003010">
    <property type="entry name" value="C-N_Hydrolase"/>
</dbReference>
<reference evidence="3" key="1">
    <citation type="submission" date="2019-08" db="EMBL/GenBank/DDBJ databases">
        <authorList>
            <person name="Kucharzyk K."/>
            <person name="Murdoch R.W."/>
            <person name="Higgins S."/>
            <person name="Loffler F."/>
        </authorList>
    </citation>
    <scope>NUCLEOTIDE SEQUENCE</scope>
</reference>
<dbReference type="InterPro" id="IPR045254">
    <property type="entry name" value="Nit1/2_C-N_Hydrolase"/>
</dbReference>
<dbReference type="EMBL" id="VSSQ01000088">
    <property type="protein sequence ID" value="MPL75380.1"/>
    <property type="molecule type" value="Genomic_DNA"/>
</dbReference>
<comment type="caution">
    <text evidence="3">The sequence shown here is derived from an EMBL/GenBank/DDBJ whole genome shotgun (WGS) entry which is preliminary data.</text>
</comment>
<dbReference type="GO" id="GO:0006107">
    <property type="term" value="P:oxaloacetate metabolic process"/>
    <property type="evidence" value="ECO:0007669"/>
    <property type="project" value="TreeGrafter"/>
</dbReference>
<dbReference type="PROSITE" id="PS50263">
    <property type="entry name" value="CN_HYDROLASE"/>
    <property type="match status" value="1"/>
</dbReference>
<evidence type="ECO:0000256" key="1">
    <source>
        <dbReference type="ARBA" id="ARBA00022801"/>
    </source>
</evidence>
<evidence type="ECO:0000313" key="3">
    <source>
        <dbReference type="EMBL" id="MPL75380.1"/>
    </source>
</evidence>
<proteinExistence type="predicted"/>
<dbReference type="GO" id="GO:0006541">
    <property type="term" value="P:glutamine metabolic process"/>
    <property type="evidence" value="ECO:0007669"/>
    <property type="project" value="TreeGrafter"/>
</dbReference>
<dbReference type="Pfam" id="PF00795">
    <property type="entry name" value="CN_hydrolase"/>
    <property type="match status" value="1"/>
</dbReference>
<dbReference type="SUPFAM" id="SSF56317">
    <property type="entry name" value="Carbon-nitrogen hydrolase"/>
    <property type="match status" value="1"/>
</dbReference>
<dbReference type="PANTHER" id="PTHR23088:SF30">
    <property type="entry name" value="OMEGA-AMIDASE NIT2"/>
    <property type="match status" value="1"/>
</dbReference>
<feature type="domain" description="CN hydrolase" evidence="2">
    <location>
        <begin position="3"/>
        <end position="256"/>
    </location>
</feature>
<dbReference type="CDD" id="cd07572">
    <property type="entry name" value="nit"/>
    <property type="match status" value="1"/>
</dbReference>
<organism evidence="3">
    <name type="scientific">bioreactor metagenome</name>
    <dbReference type="NCBI Taxonomy" id="1076179"/>
    <lineage>
        <taxon>unclassified sequences</taxon>
        <taxon>metagenomes</taxon>
        <taxon>ecological metagenomes</taxon>
    </lineage>
</organism>
<name>A0A644U8X6_9ZZZZ</name>
<gene>
    <name evidence="3" type="primary">nit1_3</name>
    <name evidence="3" type="ORF">SDC9_21204</name>
</gene>
<dbReference type="GO" id="GO:0006528">
    <property type="term" value="P:asparagine metabolic process"/>
    <property type="evidence" value="ECO:0007669"/>
    <property type="project" value="TreeGrafter"/>
</dbReference>
<sequence>MKLKIALCQMNVIDNKEKNITKAISMIKNAKKEGADIAILPEMFNCPYDNEKFKEYAEFVEDSYTLKSIADISKNNNIYVLAGSIPEKKIINETNEEKIYNTSFLFNDNGKILGYHRKMHLFDIDVKDKIYFKESDTLDHGDKVTVIDTESKIGKIGIGICYDIRFLELSRIMALEGAKILIYPGAFNLTTGPAHWELLFKSRALDNQVFTIGVSPCLNEFNNYHTYGHSIVCNPWGEVIKQGSYEEELLIVDIDLDEIYNTREEIPILKNRREDIYKLEKVI</sequence>
<dbReference type="InterPro" id="IPR036526">
    <property type="entry name" value="C-N_Hydrolase_sf"/>
</dbReference>
<dbReference type="GO" id="GO:0005739">
    <property type="term" value="C:mitochondrion"/>
    <property type="evidence" value="ECO:0007669"/>
    <property type="project" value="TreeGrafter"/>
</dbReference>
<dbReference type="Gene3D" id="3.60.110.10">
    <property type="entry name" value="Carbon-nitrogen hydrolase"/>
    <property type="match status" value="1"/>
</dbReference>
<dbReference type="EC" id="3.5.1.-" evidence="3"/>
<dbReference type="PANTHER" id="PTHR23088">
    <property type="entry name" value="NITRILASE-RELATED"/>
    <property type="match status" value="1"/>
</dbReference>
<accession>A0A644U8X6</accession>